<keyword evidence="4" id="KW-0408">Iron</keyword>
<dbReference type="PANTHER" id="PTHR30532:SF29">
    <property type="entry name" value="FE(3+) DICITRATE-BINDING PERIPLASMIC PROTEIN"/>
    <property type="match status" value="1"/>
</dbReference>
<evidence type="ECO:0000256" key="6">
    <source>
        <dbReference type="SAM" id="SignalP"/>
    </source>
</evidence>
<protein>
    <submittedName>
        <fullName evidence="8">Iron-dicitrate transporter substrate-binding subunit</fullName>
    </submittedName>
</protein>
<dbReference type="Proteomes" id="UP000092626">
    <property type="component" value="Unassembled WGS sequence"/>
</dbReference>
<dbReference type="PATRIC" id="fig|505345.6.peg.1301"/>
<organism evidence="8 9">
    <name type="scientific">Gallibacterium genomosp. 3</name>
    <dbReference type="NCBI Taxonomy" id="505345"/>
    <lineage>
        <taxon>Bacteria</taxon>
        <taxon>Pseudomonadati</taxon>
        <taxon>Pseudomonadota</taxon>
        <taxon>Gammaproteobacteria</taxon>
        <taxon>Pasteurellales</taxon>
        <taxon>Pasteurellaceae</taxon>
        <taxon>Gallibacterium</taxon>
    </lineage>
</organism>
<evidence type="ECO:0000256" key="5">
    <source>
        <dbReference type="ARBA" id="ARBA00022729"/>
    </source>
</evidence>
<evidence type="ECO:0000313" key="8">
    <source>
        <dbReference type="EMBL" id="OBX04522.1"/>
    </source>
</evidence>
<keyword evidence="5 6" id="KW-0732">Signal</keyword>
<evidence type="ECO:0000259" key="7">
    <source>
        <dbReference type="PROSITE" id="PS50983"/>
    </source>
</evidence>
<reference evidence="8 9" key="1">
    <citation type="submission" date="2014-11" db="EMBL/GenBank/DDBJ databases">
        <title>Pan-genome of Gallibacterium spp.</title>
        <authorList>
            <person name="Kudirkiene E."/>
            <person name="Bojesen A.M."/>
        </authorList>
    </citation>
    <scope>NUCLEOTIDE SEQUENCE [LARGE SCALE GENOMIC DNA]</scope>
    <source>
        <strain evidence="8 9">59/S3/89</strain>
    </source>
</reference>
<feature type="signal peptide" evidence="6">
    <location>
        <begin position="1"/>
        <end position="23"/>
    </location>
</feature>
<keyword evidence="4" id="KW-0410">Iron transport</keyword>
<comment type="subcellular location">
    <subcellularLocation>
        <location evidence="1">Cell envelope</location>
    </subcellularLocation>
</comment>
<dbReference type="AlphaFoldDB" id="A0A1A7PS21"/>
<feature type="domain" description="Fe/B12 periplasmic-binding" evidence="7">
    <location>
        <begin position="41"/>
        <end position="297"/>
    </location>
</feature>
<dbReference type="Gene3D" id="3.40.50.1980">
    <property type="entry name" value="Nitrogenase molybdenum iron protein domain"/>
    <property type="match status" value="2"/>
</dbReference>
<evidence type="ECO:0000256" key="2">
    <source>
        <dbReference type="ARBA" id="ARBA00008814"/>
    </source>
</evidence>
<dbReference type="RefSeq" id="WP_065237408.1">
    <property type="nucleotide sequence ID" value="NZ_JTJR01000025.1"/>
</dbReference>
<evidence type="ECO:0000256" key="4">
    <source>
        <dbReference type="ARBA" id="ARBA00022496"/>
    </source>
</evidence>
<evidence type="ECO:0000256" key="3">
    <source>
        <dbReference type="ARBA" id="ARBA00022448"/>
    </source>
</evidence>
<dbReference type="EMBL" id="JTJR01000025">
    <property type="protein sequence ID" value="OBX04522.1"/>
    <property type="molecule type" value="Genomic_DNA"/>
</dbReference>
<keyword evidence="3" id="KW-0813">Transport</keyword>
<dbReference type="PANTHER" id="PTHR30532">
    <property type="entry name" value="IRON III DICITRATE-BINDING PERIPLASMIC PROTEIN"/>
    <property type="match status" value="1"/>
</dbReference>
<dbReference type="InterPro" id="IPR002491">
    <property type="entry name" value="ABC_transptr_periplasmic_BD"/>
</dbReference>
<dbReference type="InterPro" id="IPR051313">
    <property type="entry name" value="Bact_iron-sidero_bind"/>
</dbReference>
<dbReference type="GO" id="GO:0030288">
    <property type="term" value="C:outer membrane-bounded periplasmic space"/>
    <property type="evidence" value="ECO:0007669"/>
    <property type="project" value="TreeGrafter"/>
</dbReference>
<dbReference type="FunFam" id="3.40.50.1980:FF:000003">
    <property type="entry name" value="Iron ABC transporter substrate-binding protein"/>
    <property type="match status" value="1"/>
</dbReference>
<dbReference type="CDD" id="cd01146">
    <property type="entry name" value="FhuD"/>
    <property type="match status" value="1"/>
</dbReference>
<sequence length="297" mass="32952">MLHIVRHFITFAFLVCLSVSASAITVKDAQGEFTINNIPKRVVALEYSFIDALANVGVSPVGVADDNDKTRILQSVRDKINEWKSVGTRSQPSLEAIAELKPDLIIADQNRHSAVYDELKKIAPTLLLKSRKETYQDNLVSAQIIADVVGKSQEMKARIKQHKEKMAEIAKSLPKAHAIVGISRETQFLITTNKSYTGSLLETLGFTVDKPLNAKDDANNPAGLEQLATSNPEWLIIVHYRDESIAKKWVNEPLWNALTAVQKNQVINTNDAALWTRSRGLDAAENIAEILQKAMTK</sequence>
<dbReference type="PROSITE" id="PS50983">
    <property type="entry name" value="FE_B12_PBP"/>
    <property type="match status" value="1"/>
</dbReference>
<comment type="similarity">
    <text evidence="2">Belongs to the bacterial solute-binding protein 8 family.</text>
</comment>
<dbReference type="GO" id="GO:1901678">
    <property type="term" value="P:iron coordination entity transport"/>
    <property type="evidence" value="ECO:0007669"/>
    <property type="project" value="UniProtKB-ARBA"/>
</dbReference>
<name>A0A1A7PS21_9PAST</name>
<comment type="caution">
    <text evidence="8">The sequence shown here is derived from an EMBL/GenBank/DDBJ whole genome shotgun (WGS) entry which is preliminary data.</text>
</comment>
<accession>A0A1A7PS21</accession>
<proteinExistence type="inferred from homology"/>
<evidence type="ECO:0000313" key="9">
    <source>
        <dbReference type="Proteomes" id="UP000092626"/>
    </source>
</evidence>
<gene>
    <name evidence="8" type="primary">fecB</name>
    <name evidence="8" type="ORF">QV06_06375</name>
</gene>
<keyword evidence="4" id="KW-0406">Ion transport</keyword>
<evidence type="ECO:0000256" key="1">
    <source>
        <dbReference type="ARBA" id="ARBA00004196"/>
    </source>
</evidence>
<dbReference type="Pfam" id="PF01497">
    <property type="entry name" value="Peripla_BP_2"/>
    <property type="match status" value="1"/>
</dbReference>
<dbReference type="STRING" id="505345.QV06_06375"/>
<dbReference type="NCBIfam" id="NF008501">
    <property type="entry name" value="PRK11411.1"/>
    <property type="match status" value="1"/>
</dbReference>
<feature type="chain" id="PRO_5008359325" evidence="6">
    <location>
        <begin position="24"/>
        <end position="297"/>
    </location>
</feature>
<dbReference type="SUPFAM" id="SSF53807">
    <property type="entry name" value="Helical backbone' metal receptor"/>
    <property type="match status" value="1"/>
</dbReference>